<keyword evidence="2" id="KW-0268">Exocytosis</keyword>
<evidence type="ECO:0000256" key="3">
    <source>
        <dbReference type="SAM" id="MobiDB-lite"/>
    </source>
</evidence>
<evidence type="ECO:0000313" key="6">
    <source>
        <dbReference type="Proteomes" id="UP000324705"/>
    </source>
</evidence>
<dbReference type="GO" id="GO:0005886">
    <property type="term" value="C:plasma membrane"/>
    <property type="evidence" value="ECO:0007669"/>
    <property type="project" value="TreeGrafter"/>
</dbReference>
<evidence type="ECO:0000313" key="5">
    <source>
        <dbReference type="EMBL" id="VAH50441.1"/>
    </source>
</evidence>
<evidence type="ECO:0000259" key="4">
    <source>
        <dbReference type="Pfam" id="PF08596"/>
    </source>
</evidence>
<dbReference type="FunFam" id="2.130.10.10:FF:002028">
    <property type="entry name" value="Transducin/WD40 repeat-like superfamily protein"/>
    <property type="match status" value="1"/>
</dbReference>
<dbReference type="Gene3D" id="2.130.10.10">
    <property type="entry name" value="YVTN repeat-like/Quinoprotein amine dehydrogenase"/>
    <property type="match status" value="2"/>
</dbReference>
<dbReference type="InterPro" id="IPR015943">
    <property type="entry name" value="WD40/YVTN_repeat-like_dom_sf"/>
</dbReference>
<dbReference type="EMBL" id="LT934114">
    <property type="protein sequence ID" value="VAH50441.1"/>
    <property type="molecule type" value="Genomic_DNA"/>
</dbReference>
<dbReference type="SMART" id="SM00320">
    <property type="entry name" value="WD40"/>
    <property type="match status" value="4"/>
</dbReference>
<protein>
    <recommendedName>
        <fullName evidence="4">Lethal giant larvae (Lgl)-like C-terminal domain-containing protein</fullName>
    </recommendedName>
</protein>
<feature type="domain" description="Lethal giant larvae (Lgl)-like C-terminal" evidence="4">
    <location>
        <begin position="680"/>
        <end position="796"/>
    </location>
</feature>
<feature type="region of interest" description="Disordered" evidence="3">
    <location>
        <begin position="930"/>
        <end position="951"/>
    </location>
</feature>
<feature type="compositionally biased region" description="Basic and acidic residues" evidence="3">
    <location>
        <begin position="933"/>
        <end position="951"/>
    </location>
</feature>
<dbReference type="PANTHER" id="PTHR10241:SF27">
    <property type="entry name" value="TRANSDUCIN_WD40 REPEAT-LIKE SUPERFAMILY PROTEIN"/>
    <property type="match status" value="1"/>
</dbReference>
<dbReference type="GO" id="GO:0005737">
    <property type="term" value="C:cytoplasm"/>
    <property type="evidence" value="ECO:0007669"/>
    <property type="project" value="TreeGrafter"/>
</dbReference>
<dbReference type="GO" id="GO:0006893">
    <property type="term" value="P:Golgi to plasma membrane transport"/>
    <property type="evidence" value="ECO:0007669"/>
    <property type="project" value="TreeGrafter"/>
</dbReference>
<dbReference type="Proteomes" id="UP000324705">
    <property type="component" value="Chromosome 2B"/>
</dbReference>
<evidence type="ECO:0000256" key="1">
    <source>
        <dbReference type="ARBA" id="ARBA00008070"/>
    </source>
</evidence>
<dbReference type="GO" id="GO:0019905">
    <property type="term" value="F:syntaxin binding"/>
    <property type="evidence" value="ECO:0007669"/>
    <property type="project" value="TreeGrafter"/>
</dbReference>
<accession>A0A9R1PVC8</accession>
<reference evidence="5 6" key="1">
    <citation type="submission" date="2017-09" db="EMBL/GenBank/DDBJ databases">
        <authorList>
            <consortium name="International Durum Wheat Genome Sequencing Consortium (IDWGSC)"/>
            <person name="Milanesi L."/>
        </authorList>
    </citation>
    <scope>NUCLEOTIDE SEQUENCE [LARGE SCALE GENOMIC DNA]</scope>
    <source>
        <strain evidence="6">cv. Svevo</strain>
    </source>
</reference>
<dbReference type="Gramene" id="TRITD2Bv1G200230.5">
    <property type="protein sequence ID" value="TRITD2Bv1G200230.5"/>
    <property type="gene ID" value="TRITD2Bv1G200230"/>
</dbReference>
<name>A0A9R1PVC8_TRITD</name>
<dbReference type="SUPFAM" id="SSF50978">
    <property type="entry name" value="WD40 repeat-like"/>
    <property type="match status" value="2"/>
</dbReference>
<dbReference type="OMA" id="MIMADAK"/>
<evidence type="ECO:0000256" key="2">
    <source>
        <dbReference type="ARBA" id="ARBA00022483"/>
    </source>
</evidence>
<proteinExistence type="inferred from homology"/>
<gene>
    <name evidence="5" type="ORF">TRITD_2Bv1G200230</name>
</gene>
<dbReference type="GO" id="GO:0005096">
    <property type="term" value="F:GTPase activator activity"/>
    <property type="evidence" value="ECO:0007669"/>
    <property type="project" value="TreeGrafter"/>
</dbReference>
<organism evidence="5 6">
    <name type="scientific">Triticum turgidum subsp. durum</name>
    <name type="common">Durum wheat</name>
    <name type="synonym">Triticum durum</name>
    <dbReference type="NCBI Taxonomy" id="4567"/>
    <lineage>
        <taxon>Eukaryota</taxon>
        <taxon>Viridiplantae</taxon>
        <taxon>Streptophyta</taxon>
        <taxon>Embryophyta</taxon>
        <taxon>Tracheophyta</taxon>
        <taxon>Spermatophyta</taxon>
        <taxon>Magnoliopsida</taxon>
        <taxon>Liliopsida</taxon>
        <taxon>Poales</taxon>
        <taxon>Poaceae</taxon>
        <taxon>BOP clade</taxon>
        <taxon>Pooideae</taxon>
        <taxon>Triticodae</taxon>
        <taxon>Triticeae</taxon>
        <taxon>Triticinae</taxon>
        <taxon>Triticum</taxon>
    </lineage>
</organism>
<keyword evidence="6" id="KW-1185">Reference proteome</keyword>
<dbReference type="AlphaFoldDB" id="A0A9R1PVC8"/>
<dbReference type="InterPro" id="IPR001680">
    <property type="entry name" value="WD40_rpt"/>
</dbReference>
<comment type="similarity">
    <text evidence="1">Belongs to the WD repeat L(2)GL family.</text>
</comment>
<dbReference type="PANTHER" id="PTHR10241">
    <property type="entry name" value="LETHAL 2 GIANT LARVAE PROTEIN"/>
    <property type="match status" value="1"/>
</dbReference>
<dbReference type="InterPro" id="IPR013905">
    <property type="entry name" value="Lgl_C_dom"/>
</dbReference>
<sequence length="1034" mass="114863">MFVKKLVEKASKKQHSGGTGGLRAEDVSPRLAFHYGVPADAALLAYDPLLHVLAVATRNGQIKLFGRDNTQALLQSPSPIPSKFLQFADGQGILLNVNTQNQIEVWDIDTKRLCYLHPFEKQITAFTVLQKSFYIYAGDSFGNVSLFKLDLGQRCLVDLPYCIPFAESYGSTANGGNGVEVAFVSPQPLAESNRLLIIFRDGVMTLWDIKASRVVFVSGRTTQQQLHQEEKNVTSSCWACSKGSKVAIGYDSGDIYLWAIPDIFSAENSSSLSNQNLPLQRLNLGYKLDKVPIISLRWVPSDGKSGRLYINGFSEHAYLYQVLILNEESESRIVKMVLPLTEACQGMEFVTGLSDPNKQRQTVLVLLLKSGQICLYDDSEIERYLLQSQSRSPPTLPSHSFVKQPYGDSGINVAKFYTSDRTATANEDYFSTLASKYPWLLSLKDKGQISASLSNIHKTRNLYITGHMDGTISFWDASCPLLLQIFMIKQQHEDNTSSRARITSLQFDTSSSILISGDQGGTVRVITFKKDSSDNILSILQGKQGDNYDARSIKLKGAVTSTSMISNSKHFAVGTEKGIVSVIKVDDATILYQKQLECRVSGGIASLQFELYSHNGYDKDLLMVGMEDSSICILEEETGKLLNANPVQTNRPTRALLLQTLELSPNEAPGSDNHDTALKESLLLLCTEDAIRLFSLSHAIQGMKKITNKKKLNGSCCFASVIHGASSEIGIVLVFSNGKVETRSLPDLSLLKEASLRGFVHSKNLNSSSSITCSSDGEIILIKGEETYFFSTLCQDDIYRHVDNINMVYRKDRPLREESSYVVKSPKEKKKGLFGMIMKDTKGSKTNESDTNGNGQFIATTSEELASIFSSANFTPPSARRSSSLKDDENIELDIDDIDIEDNTHKQKGPHFAGLSKQKFSKGLQALRGKLKPRTEEKVNAENKKPEDEPSVRQVDQIKMKYGYATSDDSTSVPKMIGNKLQENIKKLEALIFSPQTWLMVLNPSRQWRKSCSEPRKTRRAHHSNGSYMQLLFV</sequence>
<dbReference type="GO" id="GO:0045159">
    <property type="term" value="F:myosin II binding"/>
    <property type="evidence" value="ECO:0007669"/>
    <property type="project" value="TreeGrafter"/>
</dbReference>
<dbReference type="Pfam" id="PF08596">
    <property type="entry name" value="Lgl_C"/>
    <property type="match status" value="1"/>
</dbReference>
<dbReference type="InterPro" id="IPR036322">
    <property type="entry name" value="WD40_repeat_dom_sf"/>
</dbReference>
<dbReference type="GO" id="GO:0006887">
    <property type="term" value="P:exocytosis"/>
    <property type="evidence" value="ECO:0007669"/>
    <property type="project" value="UniProtKB-KW"/>
</dbReference>